<sequence>MFQSYKEAEELSFEKSYALIQSENDVECQACSDFECIDDLQKQIEICWETFDYMPLIILLGQFMDWLKRDDFQLTDSFFKDNIDIIFFNLINLGKNSREDIFFFDADCLDDFSSSTLRNLSISILYDLFSKYGSNFSQDSLLYFTNHAMPIIINWEDEFILKILDCFLLLSNKNPLFLQKCINPSILLDILDKRYTYQTYDKNRNGDFIILYDGDDKYCYLSKVKSILLKFPPNLENASLFFNNGICGLKRFSLFIWLLYQNNSLITNFDPFLILPKLYEILTKSYDYSLIHPSIVFLSIICEKIKINDLIHLLIPYIKVGNNIAIKKAALDSSFDFFSDCTEDKSASNSDIFCVSEKENEMIVKICSTSMHCISRFVSNGPNEAVFCIKNNIANIILSNVNSKSCQNLIKRETSRFLCELILNTPNTPETLPTIKQFYESEDIIDLLLNILDYDEIDMDKLILKSLIFLMAVDVHSLSLLLQKCYENMNIFLELLKNESQEIAFLANQFLDLFQNKSKIDDI</sequence>
<dbReference type="EMBL" id="JAPFFF010000007">
    <property type="protein sequence ID" value="KAK8886484.1"/>
    <property type="molecule type" value="Genomic_DNA"/>
</dbReference>
<comment type="caution">
    <text evidence="1">The sequence shown here is derived from an EMBL/GenBank/DDBJ whole genome shotgun (WGS) entry which is preliminary data.</text>
</comment>
<dbReference type="Proteomes" id="UP001470230">
    <property type="component" value="Unassembled WGS sequence"/>
</dbReference>
<keyword evidence="2" id="KW-1185">Reference proteome</keyword>
<accession>A0ABR2K5V2</accession>
<gene>
    <name evidence="1" type="ORF">M9Y10_041947</name>
</gene>
<proteinExistence type="predicted"/>
<reference evidence="1 2" key="1">
    <citation type="submission" date="2024-04" db="EMBL/GenBank/DDBJ databases">
        <title>Tritrichomonas musculus Genome.</title>
        <authorList>
            <person name="Alves-Ferreira E."/>
            <person name="Grigg M."/>
            <person name="Lorenzi H."/>
            <person name="Galac M."/>
        </authorList>
    </citation>
    <scope>NUCLEOTIDE SEQUENCE [LARGE SCALE GENOMIC DNA]</scope>
    <source>
        <strain evidence="1 2">EAF2021</strain>
    </source>
</reference>
<evidence type="ECO:0000313" key="2">
    <source>
        <dbReference type="Proteomes" id="UP001470230"/>
    </source>
</evidence>
<organism evidence="1 2">
    <name type="scientific">Tritrichomonas musculus</name>
    <dbReference type="NCBI Taxonomy" id="1915356"/>
    <lineage>
        <taxon>Eukaryota</taxon>
        <taxon>Metamonada</taxon>
        <taxon>Parabasalia</taxon>
        <taxon>Tritrichomonadida</taxon>
        <taxon>Tritrichomonadidae</taxon>
        <taxon>Tritrichomonas</taxon>
    </lineage>
</organism>
<protein>
    <submittedName>
        <fullName evidence="1">Uncharacterized protein</fullName>
    </submittedName>
</protein>
<evidence type="ECO:0000313" key="1">
    <source>
        <dbReference type="EMBL" id="KAK8886484.1"/>
    </source>
</evidence>
<name>A0ABR2K5V2_9EUKA</name>